<feature type="transmembrane region" description="Helical" evidence="1">
    <location>
        <begin position="28"/>
        <end position="45"/>
    </location>
</feature>
<keyword evidence="1" id="KW-0812">Transmembrane</keyword>
<dbReference type="Pfam" id="PF11295">
    <property type="entry name" value="DUF3096"/>
    <property type="match status" value="1"/>
</dbReference>
<reference evidence="2 3" key="1">
    <citation type="submission" date="2017-05" db="EMBL/GenBank/DDBJ databases">
        <title>Thiocyanate degradation by Thiohalobacter thiocyanaticus FOKN1.</title>
        <authorList>
            <person name="Oshiki M."/>
            <person name="Fukushima T."/>
            <person name="Kawano S."/>
            <person name="Nakagawa J."/>
        </authorList>
    </citation>
    <scope>NUCLEOTIDE SEQUENCE [LARGE SCALE GENOMIC DNA]</scope>
    <source>
        <strain evidence="2 3">FOKN1</strain>
    </source>
</reference>
<dbReference type="EMBL" id="AP018052">
    <property type="protein sequence ID" value="BAZ94212.1"/>
    <property type="molecule type" value="Genomic_DNA"/>
</dbReference>
<evidence type="ECO:0000256" key="1">
    <source>
        <dbReference type="SAM" id="Phobius"/>
    </source>
</evidence>
<keyword evidence="1" id="KW-0472">Membrane</keyword>
<name>A0A1Z4VS23_9GAMM</name>
<keyword evidence="1" id="KW-1133">Transmembrane helix</keyword>
<sequence length="47" mass="4948">MTLHIELAPLIALVAGILILVQPRLLNIVVAIYLIAVGVLGLLGHPL</sequence>
<keyword evidence="3" id="KW-1185">Reference proteome</keyword>
<dbReference type="RefSeq" id="WP_096366330.1">
    <property type="nucleotide sequence ID" value="NZ_AP018052.1"/>
</dbReference>
<proteinExistence type="predicted"/>
<feature type="transmembrane region" description="Helical" evidence="1">
    <location>
        <begin position="7"/>
        <end position="22"/>
    </location>
</feature>
<dbReference type="Proteomes" id="UP000218765">
    <property type="component" value="Chromosome"/>
</dbReference>
<gene>
    <name evidence="2" type="ORF">FOKN1_1826</name>
</gene>
<protein>
    <recommendedName>
        <fullName evidence="4">DUF3096 domain-containing protein</fullName>
    </recommendedName>
</protein>
<dbReference type="InterPro" id="IPR021446">
    <property type="entry name" value="DUF3096"/>
</dbReference>
<organism evidence="2 3">
    <name type="scientific">Thiohalobacter thiocyanaticus</name>
    <dbReference type="NCBI Taxonomy" id="585455"/>
    <lineage>
        <taxon>Bacteria</taxon>
        <taxon>Pseudomonadati</taxon>
        <taxon>Pseudomonadota</taxon>
        <taxon>Gammaproteobacteria</taxon>
        <taxon>Thiohalobacterales</taxon>
        <taxon>Thiohalobacteraceae</taxon>
        <taxon>Thiohalobacter</taxon>
    </lineage>
</organism>
<evidence type="ECO:0000313" key="3">
    <source>
        <dbReference type="Proteomes" id="UP000218765"/>
    </source>
</evidence>
<dbReference type="KEGG" id="ttc:FOKN1_1826"/>
<evidence type="ECO:0008006" key="4">
    <source>
        <dbReference type="Google" id="ProtNLM"/>
    </source>
</evidence>
<dbReference type="AlphaFoldDB" id="A0A1Z4VS23"/>
<evidence type="ECO:0000313" key="2">
    <source>
        <dbReference type="EMBL" id="BAZ94212.1"/>
    </source>
</evidence>
<accession>A0A1Z4VS23</accession>